<comment type="caution">
    <text evidence="8">The sequence shown here is derived from an EMBL/GenBank/DDBJ whole genome shotgun (WGS) entry which is preliminary data.</text>
</comment>
<dbReference type="PROSITE" id="PS50960">
    <property type="entry name" value="HTH_PSQ"/>
    <property type="match status" value="1"/>
</dbReference>
<comment type="subcellular location">
    <subcellularLocation>
        <location evidence="1 4">Nucleus</location>
    </subcellularLocation>
</comment>
<sequence>MPTEYKRKGSVKRCEWTVQQLSEAISAIETGRMGVREAGRQFGVPEATLRRRKKKRDIHSHNLGPSSALGPKNEMKIVSHIKKLQKHGFAPSRSFVRSMAFQLAEQLKLPHKFNRESCKAGYPWLESFLRRNKELTIRKSESVSTARSLAMNRSNVETYFSWLERTLTENDLMNKPGHIFNIDETDLQLNTRPEHVIAAKGSKNVVSISSAEKGETISVIVA</sequence>
<name>A0A5N3ZYD9_PHOPY</name>
<feature type="domain" description="HTH CENPB-type" evidence="7">
    <location>
        <begin position="61"/>
        <end position="138"/>
    </location>
</feature>
<dbReference type="GO" id="GO:0005634">
    <property type="term" value="C:nucleus"/>
    <property type="evidence" value="ECO:0007669"/>
    <property type="project" value="UniProtKB-SubCell"/>
</dbReference>
<feature type="non-terminal residue" evidence="8">
    <location>
        <position position="222"/>
    </location>
</feature>
<evidence type="ECO:0000256" key="5">
    <source>
        <dbReference type="SAM" id="MobiDB-lite"/>
    </source>
</evidence>
<accession>A0A5N3ZYD9</accession>
<keyword evidence="2 4" id="KW-0238">DNA-binding</keyword>
<dbReference type="Proteomes" id="UP000327044">
    <property type="component" value="Unassembled WGS sequence"/>
</dbReference>
<dbReference type="AlphaFoldDB" id="A0A5N3ZYD9"/>
<evidence type="ECO:0000256" key="1">
    <source>
        <dbReference type="ARBA" id="ARBA00004123"/>
    </source>
</evidence>
<gene>
    <name evidence="8" type="ORF">PPYR_15615</name>
</gene>
<evidence type="ECO:0000256" key="4">
    <source>
        <dbReference type="PROSITE-ProRule" id="PRU00320"/>
    </source>
</evidence>
<dbReference type="PANTHER" id="PTHR19303:SF74">
    <property type="entry name" value="POGO TRANSPOSABLE ELEMENT WITH KRAB DOMAIN"/>
    <property type="match status" value="1"/>
</dbReference>
<keyword evidence="9" id="KW-1185">Reference proteome</keyword>
<feature type="DNA-binding region" description="H-T-H motif" evidence="4">
    <location>
        <begin position="35"/>
        <end position="55"/>
    </location>
</feature>
<dbReference type="GO" id="GO:0003677">
    <property type="term" value="F:DNA binding"/>
    <property type="evidence" value="ECO:0007669"/>
    <property type="project" value="UniProtKB-UniRule"/>
</dbReference>
<dbReference type="InterPro" id="IPR006600">
    <property type="entry name" value="HTH_CenpB_DNA-bd_dom"/>
</dbReference>
<organism evidence="8 9">
    <name type="scientific">Photinus pyralis</name>
    <name type="common">Common eastern firefly</name>
    <name type="synonym">Lampyris pyralis</name>
    <dbReference type="NCBI Taxonomy" id="7054"/>
    <lineage>
        <taxon>Eukaryota</taxon>
        <taxon>Metazoa</taxon>
        <taxon>Ecdysozoa</taxon>
        <taxon>Arthropoda</taxon>
        <taxon>Hexapoda</taxon>
        <taxon>Insecta</taxon>
        <taxon>Pterygota</taxon>
        <taxon>Neoptera</taxon>
        <taxon>Endopterygota</taxon>
        <taxon>Coleoptera</taxon>
        <taxon>Polyphaga</taxon>
        <taxon>Elateriformia</taxon>
        <taxon>Elateroidea</taxon>
        <taxon>Lampyridae</taxon>
        <taxon>Lampyrinae</taxon>
        <taxon>Photinus</taxon>
    </lineage>
</organism>
<feature type="region of interest" description="Disordered" evidence="5">
    <location>
        <begin position="52"/>
        <end position="71"/>
    </location>
</feature>
<dbReference type="Gene3D" id="1.10.10.60">
    <property type="entry name" value="Homeodomain-like"/>
    <property type="match status" value="1"/>
</dbReference>
<dbReference type="PANTHER" id="PTHR19303">
    <property type="entry name" value="TRANSPOSON"/>
    <property type="match status" value="1"/>
</dbReference>
<dbReference type="SUPFAM" id="SSF46689">
    <property type="entry name" value="Homeodomain-like"/>
    <property type="match status" value="1"/>
</dbReference>
<evidence type="ECO:0000259" key="6">
    <source>
        <dbReference type="PROSITE" id="PS50960"/>
    </source>
</evidence>
<proteinExistence type="predicted"/>
<dbReference type="Pfam" id="PF03221">
    <property type="entry name" value="HTH_Tnp_Tc5"/>
    <property type="match status" value="1"/>
</dbReference>
<dbReference type="InterPro" id="IPR007889">
    <property type="entry name" value="HTH_Psq"/>
</dbReference>
<dbReference type="InterPro" id="IPR009057">
    <property type="entry name" value="Homeodomain-like_sf"/>
</dbReference>
<evidence type="ECO:0008006" key="10">
    <source>
        <dbReference type="Google" id="ProtNLM"/>
    </source>
</evidence>
<keyword evidence="3 4" id="KW-0539">Nucleus</keyword>
<dbReference type="Pfam" id="PF05225">
    <property type="entry name" value="HTH_psq"/>
    <property type="match status" value="1"/>
</dbReference>
<reference evidence="8 9" key="1">
    <citation type="journal article" date="2018" name="Elife">
        <title>Firefly genomes illuminate parallel origins of bioluminescence in beetles.</title>
        <authorList>
            <person name="Fallon T.R."/>
            <person name="Lower S.E."/>
            <person name="Chang C.H."/>
            <person name="Bessho-Uehara M."/>
            <person name="Martin G.J."/>
            <person name="Bewick A.J."/>
            <person name="Behringer M."/>
            <person name="Debat H.J."/>
            <person name="Wong I."/>
            <person name="Day J.C."/>
            <person name="Suvorov A."/>
            <person name="Silva C.J."/>
            <person name="Stanger-Hall K.F."/>
            <person name="Hall D.W."/>
            <person name="Schmitz R.J."/>
            <person name="Nelson D.R."/>
            <person name="Lewis S.M."/>
            <person name="Shigenobu S."/>
            <person name="Bybee S.M."/>
            <person name="Larracuente A.M."/>
            <person name="Oba Y."/>
            <person name="Weng J.K."/>
        </authorList>
    </citation>
    <scope>NUCLEOTIDE SEQUENCE [LARGE SCALE GENOMIC DNA]</scope>
    <source>
        <strain evidence="8">1611_PpyrPB1</strain>
        <tissue evidence="8">Whole body</tissue>
    </source>
</reference>
<feature type="domain" description="HTH psq-type" evidence="6">
    <location>
        <begin position="1"/>
        <end position="59"/>
    </location>
</feature>
<dbReference type="PROSITE" id="PS51253">
    <property type="entry name" value="HTH_CENPB"/>
    <property type="match status" value="1"/>
</dbReference>
<dbReference type="EMBL" id="VVIM01001983">
    <property type="protein sequence ID" value="KAB0790069.1"/>
    <property type="molecule type" value="Genomic_DNA"/>
</dbReference>
<evidence type="ECO:0000259" key="7">
    <source>
        <dbReference type="PROSITE" id="PS51253"/>
    </source>
</evidence>
<dbReference type="InterPro" id="IPR050863">
    <property type="entry name" value="CenT-Element_Derived"/>
</dbReference>
<dbReference type="InParanoid" id="A0A5N3ZYD9"/>
<protein>
    <recommendedName>
        <fullName evidence="10">HTH CENPB-type domain-containing protein</fullName>
    </recommendedName>
</protein>
<evidence type="ECO:0000256" key="2">
    <source>
        <dbReference type="ARBA" id="ARBA00023125"/>
    </source>
</evidence>
<evidence type="ECO:0000256" key="3">
    <source>
        <dbReference type="ARBA" id="ARBA00023242"/>
    </source>
</evidence>
<evidence type="ECO:0000313" key="9">
    <source>
        <dbReference type="Proteomes" id="UP000327044"/>
    </source>
</evidence>
<evidence type="ECO:0000313" key="8">
    <source>
        <dbReference type="EMBL" id="KAB0790069.1"/>
    </source>
</evidence>